<dbReference type="GO" id="GO:0008080">
    <property type="term" value="F:N-acetyltransferase activity"/>
    <property type="evidence" value="ECO:0007669"/>
    <property type="project" value="TreeGrafter"/>
</dbReference>
<keyword evidence="1" id="KW-0808">Transferase</keyword>
<evidence type="ECO:0000256" key="2">
    <source>
        <dbReference type="ARBA" id="ARBA00023315"/>
    </source>
</evidence>
<name>A0A6J7K7R4_9ZZZZ</name>
<accession>A0A6J7K7R4</accession>
<keyword evidence="2" id="KW-0012">Acyltransferase</keyword>
<dbReference type="InterPro" id="IPR000182">
    <property type="entry name" value="GNAT_dom"/>
</dbReference>
<dbReference type="PANTHER" id="PTHR10545:SF42">
    <property type="entry name" value="ACETYLTRANSFERASE"/>
    <property type="match status" value="1"/>
</dbReference>
<evidence type="ECO:0000259" key="3">
    <source>
        <dbReference type="PROSITE" id="PS51186"/>
    </source>
</evidence>
<evidence type="ECO:0000256" key="1">
    <source>
        <dbReference type="ARBA" id="ARBA00022679"/>
    </source>
</evidence>
<dbReference type="AlphaFoldDB" id="A0A6J7K7R4"/>
<dbReference type="PROSITE" id="PS51186">
    <property type="entry name" value="GNAT"/>
    <property type="match status" value="1"/>
</dbReference>
<dbReference type="PANTHER" id="PTHR10545">
    <property type="entry name" value="DIAMINE N-ACETYLTRANSFERASE"/>
    <property type="match status" value="1"/>
</dbReference>
<protein>
    <submittedName>
        <fullName evidence="4">Unannotated protein</fullName>
    </submittedName>
</protein>
<dbReference type="CDD" id="cd04301">
    <property type="entry name" value="NAT_SF"/>
    <property type="match status" value="1"/>
</dbReference>
<dbReference type="SUPFAM" id="SSF55729">
    <property type="entry name" value="Acyl-CoA N-acyltransferases (Nat)"/>
    <property type="match status" value="1"/>
</dbReference>
<feature type="domain" description="N-acetyltransferase" evidence="3">
    <location>
        <begin position="3"/>
        <end position="147"/>
    </location>
</feature>
<dbReference type="EMBL" id="CAFBNO010000011">
    <property type="protein sequence ID" value="CAB4951291.1"/>
    <property type="molecule type" value="Genomic_DNA"/>
</dbReference>
<dbReference type="Gene3D" id="3.40.630.30">
    <property type="match status" value="1"/>
</dbReference>
<sequence>MSLLVRQITPADRADWQRLYLAYLEFYETEPIESSTELVWSRLVNSEPEIQGLVVEDDGRIIGITHFHYQLSTWTHTWHCYLEDLYVDKESRGKGVARALINEVKTLATDKGCSELFWITRSTNETARKLYDKVATPTDFVRYELIL</sequence>
<dbReference type="InterPro" id="IPR016181">
    <property type="entry name" value="Acyl_CoA_acyltransferase"/>
</dbReference>
<reference evidence="4" key="1">
    <citation type="submission" date="2020-05" db="EMBL/GenBank/DDBJ databases">
        <authorList>
            <person name="Chiriac C."/>
            <person name="Salcher M."/>
            <person name="Ghai R."/>
            <person name="Kavagutti S V."/>
        </authorList>
    </citation>
    <scope>NUCLEOTIDE SEQUENCE</scope>
</reference>
<proteinExistence type="predicted"/>
<gene>
    <name evidence="4" type="ORF">UFOPK3837_00448</name>
</gene>
<dbReference type="Pfam" id="PF00583">
    <property type="entry name" value="Acetyltransf_1"/>
    <property type="match status" value="1"/>
</dbReference>
<organism evidence="4">
    <name type="scientific">freshwater metagenome</name>
    <dbReference type="NCBI Taxonomy" id="449393"/>
    <lineage>
        <taxon>unclassified sequences</taxon>
        <taxon>metagenomes</taxon>
        <taxon>ecological metagenomes</taxon>
    </lineage>
</organism>
<evidence type="ECO:0000313" key="4">
    <source>
        <dbReference type="EMBL" id="CAB4951291.1"/>
    </source>
</evidence>
<dbReference type="InterPro" id="IPR051016">
    <property type="entry name" value="Diverse_Substrate_AcTransf"/>
</dbReference>